<organism evidence="2 3">
    <name type="scientific">Streptomyces pimonensis</name>
    <dbReference type="NCBI Taxonomy" id="2860288"/>
    <lineage>
        <taxon>Bacteria</taxon>
        <taxon>Bacillati</taxon>
        <taxon>Actinomycetota</taxon>
        <taxon>Actinomycetes</taxon>
        <taxon>Kitasatosporales</taxon>
        <taxon>Streptomycetaceae</taxon>
        <taxon>Streptomyces</taxon>
    </lineage>
</organism>
<evidence type="ECO:0000313" key="3">
    <source>
        <dbReference type="Proteomes" id="UP001567537"/>
    </source>
</evidence>
<feature type="region of interest" description="Disordered" evidence="1">
    <location>
        <begin position="1"/>
        <end position="31"/>
    </location>
</feature>
<dbReference type="EMBL" id="JAHWZY010000019">
    <property type="protein sequence ID" value="MEZ3180743.1"/>
    <property type="molecule type" value="Genomic_DNA"/>
</dbReference>
<gene>
    <name evidence="2" type="ORF">KYY02_19245</name>
</gene>
<sequence length="236" mass="25940">MTDQKTPDSPQERPKGGFPTPRACEGWNGPQADADGLRLRELITGALTHCPDISTWDAMAGAVLDAITPHLATHHPHTVDQAEKRLRLAHQARRAKEHQLDDIRRALCDIGFMEDDDPYSHADLADVIRQNGQATNAAADLKTLGQTALGYQQRAWDAEAELKQVQTALDRVRALHPQEGDYCANCTEDYGRLSAPWPCPTIRALNPPARNAGPTVAECAEADRAYWTDKHAGDQP</sequence>
<name>A0ABV4J4J7_9ACTN</name>
<keyword evidence="3" id="KW-1185">Reference proteome</keyword>
<protein>
    <submittedName>
        <fullName evidence="2">Uncharacterized protein</fullName>
    </submittedName>
</protein>
<reference evidence="2 3" key="1">
    <citation type="journal article" date="2021" name="Res Sq">
        <title>Streptomyces Pimoensis sp. nov., Isolated From the Taklimakan Desert in Xinjiang, China.</title>
        <authorList>
            <person name="Zhang P."/>
            <person name="Luo X."/>
            <person name="Luo X."/>
            <person name="Liu Z."/>
            <person name="Xia Z."/>
            <person name="Wan C."/>
            <person name="zhang L."/>
        </authorList>
    </citation>
    <scope>NUCLEOTIDE SEQUENCE [LARGE SCALE GENOMIC DNA]</scope>
    <source>
        <strain evidence="2 3">TRM75549</strain>
    </source>
</reference>
<evidence type="ECO:0000256" key="1">
    <source>
        <dbReference type="SAM" id="MobiDB-lite"/>
    </source>
</evidence>
<dbReference type="RefSeq" id="WP_371239596.1">
    <property type="nucleotide sequence ID" value="NZ_JAHWZY010000019.1"/>
</dbReference>
<accession>A0ABV4J4J7</accession>
<dbReference type="Proteomes" id="UP001567537">
    <property type="component" value="Unassembled WGS sequence"/>
</dbReference>
<comment type="caution">
    <text evidence="2">The sequence shown here is derived from an EMBL/GenBank/DDBJ whole genome shotgun (WGS) entry which is preliminary data.</text>
</comment>
<proteinExistence type="predicted"/>
<evidence type="ECO:0000313" key="2">
    <source>
        <dbReference type="EMBL" id="MEZ3180743.1"/>
    </source>
</evidence>